<evidence type="ECO:0000313" key="3">
    <source>
        <dbReference type="Proteomes" id="UP000054537"/>
    </source>
</evidence>
<name>A0A0A6UME4_ACTUT</name>
<comment type="caution">
    <text evidence="2">The sequence shown here is derived from an EMBL/GenBank/DDBJ whole genome shotgun (WGS) entry which is preliminary data.</text>
</comment>
<feature type="transmembrane region" description="Helical" evidence="1">
    <location>
        <begin position="62"/>
        <end position="84"/>
    </location>
</feature>
<dbReference type="Proteomes" id="UP000054537">
    <property type="component" value="Unassembled WGS sequence"/>
</dbReference>
<reference evidence="2 3" key="1">
    <citation type="submission" date="2014-10" db="EMBL/GenBank/DDBJ databases">
        <title>Draft genome sequence of Actinoplanes utahensis NRRL 12052.</title>
        <authorList>
            <person name="Velasco-Bucheli B."/>
            <person name="del Cerro C."/>
            <person name="Hormigo D."/>
            <person name="Garcia J.L."/>
            <person name="Acebal C."/>
            <person name="Arroyo M."/>
            <person name="de la Mata I."/>
        </authorList>
    </citation>
    <scope>NUCLEOTIDE SEQUENCE [LARGE SCALE GENOMIC DNA]</scope>
    <source>
        <strain evidence="2 3">NRRL 12052</strain>
    </source>
</reference>
<gene>
    <name evidence="2" type="ORF">MB27_12775</name>
</gene>
<accession>A0A0A6UME4</accession>
<feature type="transmembrane region" description="Helical" evidence="1">
    <location>
        <begin position="105"/>
        <end position="127"/>
    </location>
</feature>
<keyword evidence="1" id="KW-0812">Transmembrane</keyword>
<keyword evidence="3" id="KW-1185">Reference proteome</keyword>
<protein>
    <submittedName>
        <fullName evidence="2">Uncharacterized protein</fullName>
    </submittedName>
</protein>
<evidence type="ECO:0000313" key="2">
    <source>
        <dbReference type="EMBL" id="KHD77275.1"/>
    </source>
</evidence>
<proteinExistence type="predicted"/>
<keyword evidence="1" id="KW-1133">Transmembrane helix</keyword>
<feature type="transmembrane region" description="Helical" evidence="1">
    <location>
        <begin position="12"/>
        <end position="35"/>
    </location>
</feature>
<dbReference type="EMBL" id="JRTT01000012">
    <property type="protein sequence ID" value="KHD77275.1"/>
    <property type="molecule type" value="Genomic_DNA"/>
</dbReference>
<dbReference type="AlphaFoldDB" id="A0A0A6UME4"/>
<organism evidence="2 3">
    <name type="scientific">Actinoplanes utahensis</name>
    <dbReference type="NCBI Taxonomy" id="1869"/>
    <lineage>
        <taxon>Bacteria</taxon>
        <taxon>Bacillati</taxon>
        <taxon>Actinomycetota</taxon>
        <taxon>Actinomycetes</taxon>
        <taxon>Micromonosporales</taxon>
        <taxon>Micromonosporaceae</taxon>
        <taxon>Actinoplanes</taxon>
    </lineage>
</organism>
<sequence length="224" mass="24052">MAALDWTVKYTAPLLGVFGALLFGALRLAYVFFYLQLHATPQEVGYGYLEILGGQLPGTAELTLLLTVVMVVACLSIGALRHAIAGRWRAMVSLPGRKALLRLTGRCASASLAVVLACLPMLAWTFGTEAKRGYAVRNIYLKIAGRLPVLAVQAVPADVTWTKPRPPGEPDLASRRCLLYLGQAAGTTVFYDVASEDSLRIPTAEILLTIPMAEGVRSECFAAT</sequence>
<evidence type="ECO:0000256" key="1">
    <source>
        <dbReference type="SAM" id="Phobius"/>
    </source>
</evidence>
<keyword evidence="1" id="KW-0472">Membrane</keyword>